<proteinExistence type="predicted"/>
<protein>
    <submittedName>
        <fullName evidence="1">Uncharacterized protein</fullName>
    </submittedName>
</protein>
<dbReference type="EMBL" id="GBXM01006736">
    <property type="protein sequence ID" value="JAI01842.1"/>
    <property type="molecule type" value="Transcribed_RNA"/>
</dbReference>
<organism evidence="1">
    <name type="scientific">Anguilla anguilla</name>
    <name type="common">European freshwater eel</name>
    <name type="synonym">Muraena anguilla</name>
    <dbReference type="NCBI Taxonomy" id="7936"/>
    <lineage>
        <taxon>Eukaryota</taxon>
        <taxon>Metazoa</taxon>
        <taxon>Chordata</taxon>
        <taxon>Craniata</taxon>
        <taxon>Vertebrata</taxon>
        <taxon>Euteleostomi</taxon>
        <taxon>Actinopterygii</taxon>
        <taxon>Neopterygii</taxon>
        <taxon>Teleostei</taxon>
        <taxon>Anguilliformes</taxon>
        <taxon>Anguillidae</taxon>
        <taxon>Anguilla</taxon>
    </lineage>
</organism>
<name>A0A0E9XHE0_ANGAN</name>
<evidence type="ECO:0000313" key="1">
    <source>
        <dbReference type="EMBL" id="JAI01842.1"/>
    </source>
</evidence>
<reference evidence="1" key="1">
    <citation type="submission" date="2014-11" db="EMBL/GenBank/DDBJ databases">
        <authorList>
            <person name="Amaro Gonzalez C."/>
        </authorList>
    </citation>
    <scope>NUCLEOTIDE SEQUENCE</scope>
</reference>
<accession>A0A0E9XHE0</accession>
<dbReference type="AlphaFoldDB" id="A0A0E9XHE0"/>
<sequence length="48" mass="5799">MNTTHLKKQWTTSFKKTVTQRTETVTKIEIRSHLRFQKHLVPRSCSRE</sequence>
<reference evidence="1" key="2">
    <citation type="journal article" date="2015" name="Fish Shellfish Immunol.">
        <title>Early steps in the European eel (Anguilla anguilla)-Vibrio vulnificus interaction in the gills: Role of the RtxA13 toxin.</title>
        <authorList>
            <person name="Callol A."/>
            <person name="Pajuelo D."/>
            <person name="Ebbesson L."/>
            <person name="Teles M."/>
            <person name="MacKenzie S."/>
            <person name="Amaro C."/>
        </authorList>
    </citation>
    <scope>NUCLEOTIDE SEQUENCE</scope>
</reference>